<dbReference type="AlphaFoldDB" id="A0A7S0SB50"/>
<keyword evidence="5" id="KW-0677">Repeat</keyword>
<accession>A0A7S0SB50</accession>
<feature type="region of interest" description="Disordered" evidence="8">
    <location>
        <begin position="430"/>
        <end position="535"/>
    </location>
</feature>
<evidence type="ECO:0000259" key="9">
    <source>
        <dbReference type="Pfam" id="PF08662"/>
    </source>
</evidence>
<evidence type="ECO:0000256" key="7">
    <source>
        <dbReference type="ARBA" id="ARBA00022917"/>
    </source>
</evidence>
<dbReference type="PANTHER" id="PTHR13227:SF0">
    <property type="entry name" value="EUKARYOTIC TRANSLATION INITIATION FACTOR 2A"/>
    <property type="match status" value="1"/>
</dbReference>
<keyword evidence="7" id="KW-0648">Protein biosynthesis</keyword>
<comment type="similarity">
    <text evidence="1">Belongs to the WD repeat EIF2A family.</text>
</comment>
<name>A0A7S0SB50_9CHLO</name>
<organism evidence="10">
    <name type="scientific">Mantoniella antarctica</name>
    <dbReference type="NCBI Taxonomy" id="81844"/>
    <lineage>
        <taxon>Eukaryota</taxon>
        <taxon>Viridiplantae</taxon>
        <taxon>Chlorophyta</taxon>
        <taxon>Mamiellophyceae</taxon>
        <taxon>Mamiellales</taxon>
        <taxon>Mamiellaceae</taxon>
        <taxon>Mantoniella</taxon>
    </lineage>
</organism>
<dbReference type="PANTHER" id="PTHR13227">
    <property type="entry name" value="EUKARYOTIC TRANSLATION INITIATION FACTOR 2A"/>
    <property type="match status" value="1"/>
</dbReference>
<dbReference type="GO" id="GO:0000049">
    <property type="term" value="F:tRNA binding"/>
    <property type="evidence" value="ECO:0007669"/>
    <property type="project" value="TreeGrafter"/>
</dbReference>
<dbReference type="Gene3D" id="2.130.10.10">
    <property type="entry name" value="YVTN repeat-like/Quinoprotein amine dehydrogenase"/>
    <property type="match status" value="2"/>
</dbReference>
<dbReference type="GO" id="GO:0006417">
    <property type="term" value="P:regulation of translation"/>
    <property type="evidence" value="ECO:0007669"/>
    <property type="project" value="UniProtKB-KW"/>
</dbReference>
<evidence type="ECO:0000256" key="1">
    <source>
        <dbReference type="ARBA" id="ARBA00009573"/>
    </source>
</evidence>
<feature type="compositionally biased region" description="Low complexity" evidence="8">
    <location>
        <begin position="482"/>
        <end position="520"/>
    </location>
</feature>
<dbReference type="GO" id="GO:0022627">
    <property type="term" value="C:cytosolic small ribosomal subunit"/>
    <property type="evidence" value="ECO:0007669"/>
    <property type="project" value="TreeGrafter"/>
</dbReference>
<sequence length="535" mass="56903">MAASAPVEEPPMGFIERGPEGATMHAHSAEAAQGPSPLGKVPASQTLFSADGRLLAAVHTAGVSIYDTSTHAVLREIPTPGTVAVHFSPTGKYLIVYQKGNAAGAGDDKNLTVWDARTGARVYECFQKSFNKVDWPYLQFSADDTIAARVVTNEAHFIRAADFAAQPLRLRVPQIAAAKLSPGAQPMLATFIPEVKGQPCSVRIYPPPPPDSQGAVELQPAARKSFFRTQEVEFMWARDGAAVLILGSTDVDVTNQSYFGETSLHFMRTDGALDCKVPLDKDGPVHEAAWSPTSEEFVVVYGFMPAKATIFSAAKCEPKYQLGAGPHNTVRWNPFGRFICLAGFGNLPGDMKFFDRKSDGKYKLVGATRAACSVTAEWSPDGRRLLTATTAPRLNVDNGFKIWRYNGDLLHHAPRDKLYEAKWQPARAGMHADRAISPGSVRKESEEGGAGTKKPGAYRPPMATSGAGNFSAAKAAPEDTGPGKYRAPGAAAPRGSGATSGPPGAAFVDSSSSASKNAAKNAKKRAAAKAKKEAE</sequence>
<keyword evidence="6" id="KW-0810">Translation regulation</keyword>
<feature type="domain" description="Translation initiation factor beta propellor-like" evidence="9">
    <location>
        <begin position="224"/>
        <end position="420"/>
    </location>
</feature>
<dbReference type="EMBL" id="HBFC01008157">
    <property type="protein sequence ID" value="CAD8701963.1"/>
    <property type="molecule type" value="Transcribed_RNA"/>
</dbReference>
<dbReference type="GO" id="GO:0003743">
    <property type="term" value="F:translation initiation factor activity"/>
    <property type="evidence" value="ECO:0007669"/>
    <property type="project" value="UniProtKB-KW"/>
</dbReference>
<keyword evidence="3" id="KW-0396">Initiation factor</keyword>
<dbReference type="Pfam" id="PF08662">
    <property type="entry name" value="eIF2A"/>
    <property type="match status" value="1"/>
</dbReference>
<dbReference type="GO" id="GO:0043022">
    <property type="term" value="F:ribosome binding"/>
    <property type="evidence" value="ECO:0007669"/>
    <property type="project" value="TreeGrafter"/>
</dbReference>
<protein>
    <recommendedName>
        <fullName evidence="2">Eukaryotic translation initiation factor 2A</fullName>
    </recommendedName>
</protein>
<dbReference type="InterPro" id="IPR015943">
    <property type="entry name" value="WD40/YVTN_repeat-like_dom_sf"/>
</dbReference>
<proteinExistence type="inferred from homology"/>
<evidence type="ECO:0000313" key="10">
    <source>
        <dbReference type="EMBL" id="CAD8701963.1"/>
    </source>
</evidence>
<evidence type="ECO:0000256" key="3">
    <source>
        <dbReference type="ARBA" id="ARBA00022540"/>
    </source>
</evidence>
<dbReference type="InterPro" id="IPR013979">
    <property type="entry name" value="TIF_beta_prop-like"/>
</dbReference>
<keyword evidence="4" id="KW-0853">WD repeat</keyword>
<dbReference type="GO" id="GO:0003729">
    <property type="term" value="F:mRNA binding"/>
    <property type="evidence" value="ECO:0007669"/>
    <property type="project" value="TreeGrafter"/>
</dbReference>
<dbReference type="InterPro" id="IPR011387">
    <property type="entry name" value="TIF2A"/>
</dbReference>
<dbReference type="SUPFAM" id="SSF82171">
    <property type="entry name" value="DPP6 N-terminal domain-like"/>
    <property type="match status" value="1"/>
</dbReference>
<gene>
    <name evidence="10" type="ORF">MANT1106_LOCUS4645</name>
</gene>
<evidence type="ECO:0000256" key="8">
    <source>
        <dbReference type="SAM" id="MobiDB-lite"/>
    </source>
</evidence>
<evidence type="ECO:0000256" key="6">
    <source>
        <dbReference type="ARBA" id="ARBA00022845"/>
    </source>
</evidence>
<evidence type="ECO:0000256" key="2">
    <source>
        <dbReference type="ARBA" id="ARBA00013819"/>
    </source>
</evidence>
<feature type="region of interest" description="Disordered" evidence="8">
    <location>
        <begin position="1"/>
        <end position="40"/>
    </location>
</feature>
<evidence type="ECO:0000256" key="4">
    <source>
        <dbReference type="ARBA" id="ARBA00022574"/>
    </source>
</evidence>
<reference evidence="10" key="1">
    <citation type="submission" date="2021-01" db="EMBL/GenBank/DDBJ databases">
        <authorList>
            <person name="Corre E."/>
            <person name="Pelletier E."/>
            <person name="Niang G."/>
            <person name="Scheremetjew M."/>
            <person name="Finn R."/>
            <person name="Kale V."/>
            <person name="Holt S."/>
            <person name="Cochrane G."/>
            <person name="Meng A."/>
            <person name="Brown T."/>
            <person name="Cohen L."/>
        </authorList>
    </citation>
    <scope>NUCLEOTIDE SEQUENCE</scope>
    <source>
        <strain evidence="10">SL-175</strain>
    </source>
</reference>
<evidence type="ECO:0000256" key="5">
    <source>
        <dbReference type="ARBA" id="ARBA00022737"/>
    </source>
</evidence>